<dbReference type="AlphaFoldDB" id="A0AAJ6BPF6"/>
<evidence type="ECO:0000256" key="2">
    <source>
        <dbReference type="ARBA" id="ARBA00023002"/>
    </source>
</evidence>
<dbReference type="Proteomes" id="UP001218362">
    <property type="component" value="Chromosome"/>
</dbReference>
<name>A0AAJ6BPF6_9SPHN</name>
<organism evidence="3 4">
    <name type="scientific">Candidatus Andeanibacterium colombiense</name>
    <dbReference type="NCBI Taxonomy" id="3121345"/>
    <lineage>
        <taxon>Bacteria</taxon>
        <taxon>Pseudomonadati</taxon>
        <taxon>Pseudomonadota</taxon>
        <taxon>Alphaproteobacteria</taxon>
        <taxon>Sphingomonadales</taxon>
        <taxon>Sphingomonadaceae</taxon>
        <taxon>Candidatus Andeanibacterium</taxon>
    </lineage>
</organism>
<evidence type="ECO:0000256" key="1">
    <source>
        <dbReference type="ARBA" id="ARBA00009570"/>
    </source>
</evidence>
<dbReference type="SUPFAM" id="SSF54427">
    <property type="entry name" value="NTF2-like"/>
    <property type="match status" value="1"/>
</dbReference>
<accession>A0AAJ6BPF6</accession>
<dbReference type="Gene3D" id="3.10.450.50">
    <property type="match status" value="1"/>
</dbReference>
<dbReference type="InterPro" id="IPR000391">
    <property type="entry name" value="Rng_hydr_dOase-bsu"/>
</dbReference>
<dbReference type="EMBL" id="CP119316">
    <property type="protein sequence ID" value="WEK46330.1"/>
    <property type="molecule type" value="Genomic_DNA"/>
</dbReference>
<dbReference type="GO" id="GO:0019380">
    <property type="term" value="P:3-phenylpropionate catabolic process"/>
    <property type="evidence" value="ECO:0007669"/>
    <property type="project" value="TreeGrafter"/>
</dbReference>
<dbReference type="CDD" id="cd00667">
    <property type="entry name" value="ring_hydroxylating_dioxygenases_beta"/>
    <property type="match status" value="1"/>
</dbReference>
<dbReference type="PANTHER" id="PTHR41534">
    <property type="entry name" value="BLR3401 PROTEIN"/>
    <property type="match status" value="1"/>
</dbReference>
<keyword evidence="3" id="KW-0223">Dioxygenase</keyword>
<evidence type="ECO:0000313" key="4">
    <source>
        <dbReference type="Proteomes" id="UP001218362"/>
    </source>
</evidence>
<dbReference type="GO" id="GO:0051213">
    <property type="term" value="F:dioxygenase activity"/>
    <property type="evidence" value="ECO:0007669"/>
    <property type="project" value="UniProtKB-KW"/>
</dbReference>
<gene>
    <name evidence="3" type="ORF">P0Y56_15145</name>
</gene>
<dbReference type="InterPro" id="IPR032710">
    <property type="entry name" value="NTF2-like_dom_sf"/>
</dbReference>
<dbReference type="PANTHER" id="PTHR41534:SF2">
    <property type="entry name" value="3-PHENYLPROPIONATE_CINNAMIC ACID DIOXYGENASE SUBUNIT BETA"/>
    <property type="match status" value="1"/>
</dbReference>
<keyword evidence="2" id="KW-0560">Oxidoreductase</keyword>
<comment type="similarity">
    <text evidence="1">Belongs to the bacterial ring-hydroxylating dioxygenase beta subunit family.</text>
</comment>
<dbReference type="Pfam" id="PF00866">
    <property type="entry name" value="Ring_hydroxyl_B"/>
    <property type="match status" value="1"/>
</dbReference>
<sequence length="165" mass="18990">MTVLTQAEAQHVVFLEARLLDEQRFEEWLELFVEDVLYWMPAWKDDTALSSDPDRELSLVYYRGKENLKDRVDRLRSGLSPVSRLLPRVVHSVTNVMVDEAGHDEGTVFSSFVSHAYAPRTDRVSLHFGQYEHGLVRIGGEWRIARKIIRLANDLIPTVLDVNAI</sequence>
<evidence type="ECO:0000313" key="3">
    <source>
        <dbReference type="EMBL" id="WEK46330.1"/>
    </source>
</evidence>
<dbReference type="KEGG" id="acob:P0Y56_15145"/>
<reference evidence="3" key="1">
    <citation type="submission" date="2023-03" db="EMBL/GenBank/DDBJ databases">
        <title>Andean soil-derived lignocellulolytic bacterial consortium as a source of novel taxa and putative plastic-active enzymes.</title>
        <authorList>
            <person name="Diaz-Garcia L."/>
            <person name="Chuvochina M."/>
            <person name="Feuerriegel G."/>
            <person name="Bunk B."/>
            <person name="Sproer C."/>
            <person name="Streit W.R."/>
            <person name="Rodriguez L.M."/>
            <person name="Overmann J."/>
            <person name="Jimenez D.J."/>
        </authorList>
    </citation>
    <scope>NUCLEOTIDE SEQUENCE</scope>
    <source>
        <strain evidence="3">MAG 26</strain>
    </source>
</reference>
<proteinExistence type="inferred from homology"/>
<protein>
    <submittedName>
        <fullName evidence="3">Aromatic-ring-hydroxylating dioxygenase subunit beta</fullName>
    </submittedName>
</protein>